<dbReference type="InterPro" id="IPR003646">
    <property type="entry name" value="SH3-like_bac-type"/>
</dbReference>
<dbReference type="EMBL" id="FOLT01000019">
    <property type="protein sequence ID" value="SFC69123.1"/>
    <property type="molecule type" value="Genomic_DNA"/>
</dbReference>
<evidence type="ECO:0000259" key="11">
    <source>
        <dbReference type="Pfam" id="PF08239"/>
    </source>
</evidence>
<dbReference type="Gene3D" id="3.30.1380.10">
    <property type="match status" value="1"/>
</dbReference>
<evidence type="ECO:0000256" key="2">
    <source>
        <dbReference type="ARBA" id="ARBA00022670"/>
    </source>
</evidence>
<keyword evidence="10" id="KW-1133">Transmembrane helix</keyword>
<dbReference type="SUPFAM" id="SSF55166">
    <property type="entry name" value="Hedgehog/DD-peptidase"/>
    <property type="match status" value="1"/>
</dbReference>
<evidence type="ECO:0000256" key="6">
    <source>
        <dbReference type="ARBA" id="ARBA00022997"/>
    </source>
</evidence>
<gene>
    <name evidence="12" type="ORF">SAMN04488102_1198</name>
</gene>
<evidence type="ECO:0000256" key="4">
    <source>
        <dbReference type="ARBA" id="ARBA00022801"/>
    </source>
</evidence>
<sequence length="402" mass="45682">MKKQKPFLNGLLIILLFSIVIVSIVLYLERSPAQDQSGRENEAPSGQTGDGESTEGANSEEKPELPVWYMEGSFELPVIGAAGYTSVNQTLYKDPDVDAKVIRELKPGTPFKIKGEAGDYWQVEADSFEGWIEHRFAFINLPDVVPSIIYDHTNSYDSRFKTSYMDIPELTGEPLNPMIDYNERLEEEEYVMPILYQTAKKVFHAQQLALQNGDTLVVYETFRPRELQLLVNEEMEKLAEENEEVAAGITEKPWSLTWFINMKVSNHQRGMAIDLSLAKVEELTDQTIGDFKALKVQEYTEYTMHTPIHELSVESAVFNRPIASADREGWKELAVNPKMAEPALKLQSYMVEAGFNPLASEWWHFNDVDALEDLEKAAGNGKFLIKETVNRAPFWEDITPAQ</sequence>
<feature type="domain" description="SH3b" evidence="11">
    <location>
        <begin position="91"/>
        <end position="135"/>
    </location>
</feature>
<keyword evidence="3" id="KW-0479">Metal-binding</keyword>
<reference evidence="13" key="1">
    <citation type="submission" date="2016-10" db="EMBL/GenBank/DDBJ databases">
        <authorList>
            <person name="Varghese N."/>
            <person name="Submissions S."/>
        </authorList>
    </citation>
    <scope>NUCLEOTIDE SEQUENCE [LARGE SCALE GENOMIC DNA]</scope>
    <source>
        <strain evidence="13">DSM 23664</strain>
    </source>
</reference>
<protein>
    <submittedName>
        <fullName evidence="12">SH3 domain-containing protein</fullName>
    </submittedName>
</protein>
<dbReference type="InterPro" id="IPR009045">
    <property type="entry name" value="Zn_M74/Hedgehog-like"/>
</dbReference>
<dbReference type="GO" id="GO:0160237">
    <property type="term" value="F:D-Ala-D-Ala dipeptidase activity"/>
    <property type="evidence" value="ECO:0007669"/>
    <property type="project" value="UniProtKB-EC"/>
</dbReference>
<evidence type="ECO:0000256" key="10">
    <source>
        <dbReference type="SAM" id="Phobius"/>
    </source>
</evidence>
<dbReference type="Pfam" id="PF08239">
    <property type="entry name" value="SH3_3"/>
    <property type="match status" value="1"/>
</dbReference>
<accession>A0A1I1LFJ4</accession>
<evidence type="ECO:0000256" key="3">
    <source>
        <dbReference type="ARBA" id="ARBA00022723"/>
    </source>
</evidence>
<keyword evidence="7" id="KW-0482">Metalloprotease</keyword>
<dbReference type="GO" id="GO:0008237">
    <property type="term" value="F:metallopeptidase activity"/>
    <property type="evidence" value="ECO:0007669"/>
    <property type="project" value="UniProtKB-KW"/>
</dbReference>
<keyword evidence="4" id="KW-0378">Hydrolase</keyword>
<feature type="region of interest" description="Disordered" evidence="9">
    <location>
        <begin position="33"/>
        <end position="62"/>
    </location>
</feature>
<keyword evidence="10" id="KW-0812">Transmembrane</keyword>
<name>A0A1I1LFJ4_9LACT</name>
<keyword evidence="10" id="KW-0472">Membrane</keyword>
<dbReference type="PANTHER" id="PTHR43126">
    <property type="entry name" value="D-ALANYL-D-ALANINE DIPEPTIDASE"/>
    <property type="match status" value="1"/>
</dbReference>
<dbReference type="GO" id="GO:0071555">
    <property type="term" value="P:cell wall organization"/>
    <property type="evidence" value="ECO:0007669"/>
    <property type="project" value="UniProtKB-KW"/>
</dbReference>
<dbReference type="PANTHER" id="PTHR43126:SF2">
    <property type="entry name" value="D-ALANYL-D-ALANINE DIPEPTIDASE"/>
    <property type="match status" value="1"/>
</dbReference>
<evidence type="ECO:0000256" key="5">
    <source>
        <dbReference type="ARBA" id="ARBA00022833"/>
    </source>
</evidence>
<keyword evidence="8" id="KW-0961">Cell wall biogenesis/degradation</keyword>
<comment type="catalytic activity">
    <reaction evidence="1">
        <text>D-alanyl-D-alanine + H2O = 2 D-alanine</text>
        <dbReference type="Rhea" id="RHEA:20661"/>
        <dbReference type="ChEBI" id="CHEBI:15377"/>
        <dbReference type="ChEBI" id="CHEBI:57416"/>
        <dbReference type="ChEBI" id="CHEBI:57822"/>
        <dbReference type="EC" id="3.4.13.22"/>
    </reaction>
</comment>
<dbReference type="Pfam" id="PF01427">
    <property type="entry name" value="Peptidase_M15"/>
    <property type="match status" value="1"/>
</dbReference>
<organism evidence="12 13">
    <name type="scientific">Alkalibacterium subtropicum</name>
    <dbReference type="NCBI Taxonomy" id="753702"/>
    <lineage>
        <taxon>Bacteria</taxon>
        <taxon>Bacillati</taxon>
        <taxon>Bacillota</taxon>
        <taxon>Bacilli</taxon>
        <taxon>Lactobacillales</taxon>
        <taxon>Carnobacteriaceae</taxon>
        <taxon>Alkalibacterium</taxon>
    </lineage>
</organism>
<dbReference type="AlphaFoldDB" id="A0A1I1LFJ4"/>
<dbReference type="GO" id="GO:0006508">
    <property type="term" value="P:proteolysis"/>
    <property type="evidence" value="ECO:0007669"/>
    <property type="project" value="UniProtKB-KW"/>
</dbReference>
<keyword evidence="6" id="KW-0224">Dipeptidase</keyword>
<dbReference type="GO" id="GO:0046872">
    <property type="term" value="F:metal ion binding"/>
    <property type="evidence" value="ECO:0007669"/>
    <property type="project" value="UniProtKB-KW"/>
</dbReference>
<evidence type="ECO:0000256" key="8">
    <source>
        <dbReference type="ARBA" id="ARBA00023316"/>
    </source>
</evidence>
<dbReference type="OrthoDB" id="9801430at2"/>
<keyword evidence="2" id="KW-0645">Protease</keyword>
<feature type="compositionally biased region" description="Polar residues" evidence="9">
    <location>
        <begin position="44"/>
        <end position="57"/>
    </location>
</feature>
<proteinExistence type="predicted"/>
<dbReference type="STRING" id="753702.SAMN04488102_1198"/>
<evidence type="ECO:0000256" key="7">
    <source>
        <dbReference type="ARBA" id="ARBA00023049"/>
    </source>
</evidence>
<dbReference type="RefSeq" id="WP_091531621.1">
    <property type="nucleotide sequence ID" value="NZ_FOLT01000019.1"/>
</dbReference>
<dbReference type="Gene3D" id="2.30.30.40">
    <property type="entry name" value="SH3 Domains"/>
    <property type="match status" value="1"/>
</dbReference>
<evidence type="ECO:0000256" key="9">
    <source>
        <dbReference type="SAM" id="MobiDB-lite"/>
    </source>
</evidence>
<evidence type="ECO:0000313" key="13">
    <source>
        <dbReference type="Proteomes" id="UP000199612"/>
    </source>
</evidence>
<keyword evidence="5" id="KW-0862">Zinc</keyword>
<feature type="transmembrane region" description="Helical" evidence="10">
    <location>
        <begin position="7"/>
        <end position="28"/>
    </location>
</feature>
<dbReference type="Proteomes" id="UP000199612">
    <property type="component" value="Unassembled WGS sequence"/>
</dbReference>
<evidence type="ECO:0000256" key="1">
    <source>
        <dbReference type="ARBA" id="ARBA00001362"/>
    </source>
</evidence>
<dbReference type="InterPro" id="IPR000755">
    <property type="entry name" value="A_A_dipeptidase"/>
</dbReference>
<evidence type="ECO:0000313" key="12">
    <source>
        <dbReference type="EMBL" id="SFC69123.1"/>
    </source>
</evidence>
<keyword evidence="13" id="KW-1185">Reference proteome</keyword>